<dbReference type="Proteomes" id="UP000682782">
    <property type="component" value="Chromosome"/>
</dbReference>
<keyword evidence="1" id="KW-0378">Hydrolase</keyword>
<organism evidence="1 2">
    <name type="scientific">Aristaeella hokkaidonensis</name>
    <dbReference type="NCBI Taxonomy" id="3046382"/>
    <lineage>
        <taxon>Bacteria</taxon>
        <taxon>Bacillati</taxon>
        <taxon>Bacillota</taxon>
        <taxon>Clostridia</taxon>
        <taxon>Eubacteriales</taxon>
        <taxon>Aristaeellaceae</taxon>
        <taxon>Aristaeella</taxon>
    </lineage>
</organism>
<gene>
    <name evidence="1" type="ORF">JYE49_00710</name>
</gene>
<accession>A0AC61N9P5</accession>
<proteinExistence type="predicted"/>
<dbReference type="EMBL" id="CP068393">
    <property type="protein sequence ID" value="QUC67271.1"/>
    <property type="molecule type" value="Genomic_DNA"/>
</dbReference>
<evidence type="ECO:0000313" key="2">
    <source>
        <dbReference type="Proteomes" id="UP000682782"/>
    </source>
</evidence>
<evidence type="ECO:0000313" key="1">
    <source>
        <dbReference type="EMBL" id="QUC67271.1"/>
    </source>
</evidence>
<sequence length="221" mass="24495">MLKIALPTLMTDCIINNYMDALVRSGAQPEVGTDIHPEECDGLLLPGGIDLNPALYGQAAAPETEYNDKLDDLQLNVLRRFLDLGKPVFGICRGHQLINVALGGSLIQDLPTSENHKHIRVGEDRVHTCTAEPDSFIAKIYGTGFSVNSSHHQGVDRPGDGLRVVLHAQDGVVEAAEHKTLPIWSVQFHPERMCYTHKREDTVDGSLLFSFFLEKCRKQNQ</sequence>
<keyword evidence="2" id="KW-1185">Reference proteome</keyword>
<protein>
    <submittedName>
        <fullName evidence="1">Gamma-glutamyl-gamma-aminobutyrate hydrolase family protein</fullName>
    </submittedName>
</protein>
<reference evidence="1" key="1">
    <citation type="submission" date="2021-01" db="EMBL/GenBank/DDBJ databases">
        <title>Complete genome sequence of Clostridiales bacterium R-7.</title>
        <authorList>
            <person name="Mahoney-Kurpe S.C."/>
            <person name="Palevich N."/>
            <person name="Koike S."/>
            <person name="Moon C.D."/>
            <person name="Attwood G.T."/>
        </authorList>
    </citation>
    <scope>NUCLEOTIDE SEQUENCE</scope>
    <source>
        <strain evidence="1">R-7</strain>
    </source>
</reference>
<name>A0AC61N9P5_9FIRM</name>